<keyword evidence="3" id="KW-1185">Reference proteome</keyword>
<name>A0A2T9ZHT2_9FUNG</name>
<dbReference type="Pfam" id="PF08616">
    <property type="entry name" value="SPA"/>
    <property type="match status" value="1"/>
</dbReference>
<accession>A0A2T9ZHT2</accession>
<reference evidence="2 3" key="1">
    <citation type="journal article" date="2018" name="MBio">
        <title>Comparative Genomics Reveals the Core Gene Toolbox for the Fungus-Insect Symbiosis.</title>
        <authorList>
            <person name="Wang Y."/>
            <person name="Stata M."/>
            <person name="Wang W."/>
            <person name="Stajich J.E."/>
            <person name="White M.M."/>
            <person name="Moncalvo J.M."/>
        </authorList>
    </citation>
    <scope>NUCLEOTIDE SEQUENCE [LARGE SCALE GENOMIC DNA]</scope>
    <source>
        <strain evidence="2 3">SC-DP-2</strain>
    </source>
</reference>
<evidence type="ECO:0000313" key="3">
    <source>
        <dbReference type="Proteomes" id="UP000245609"/>
    </source>
</evidence>
<dbReference type="GO" id="GO:0051666">
    <property type="term" value="P:actin cortical patch localization"/>
    <property type="evidence" value="ECO:0007669"/>
    <property type="project" value="TreeGrafter"/>
</dbReference>
<evidence type="ECO:0000259" key="1">
    <source>
        <dbReference type="PROSITE" id="PS50211"/>
    </source>
</evidence>
<proteinExistence type="predicted"/>
<comment type="caution">
    <text evidence="2">The sequence shown here is derived from an EMBL/GenBank/DDBJ whole genome shotgun (WGS) entry which is preliminary data.</text>
</comment>
<organism evidence="2 3">
    <name type="scientific">Smittium megazygosporum</name>
    <dbReference type="NCBI Taxonomy" id="133381"/>
    <lineage>
        <taxon>Eukaryota</taxon>
        <taxon>Fungi</taxon>
        <taxon>Fungi incertae sedis</taxon>
        <taxon>Zoopagomycota</taxon>
        <taxon>Kickxellomycotina</taxon>
        <taxon>Harpellomycetes</taxon>
        <taxon>Harpellales</taxon>
        <taxon>Legeriomycetaceae</taxon>
        <taxon>Smittium</taxon>
    </lineage>
</organism>
<dbReference type="InterPro" id="IPR037516">
    <property type="entry name" value="Tripartite_DENN"/>
</dbReference>
<dbReference type="EMBL" id="MBFS01000160">
    <property type="protein sequence ID" value="PVV04120.1"/>
    <property type="molecule type" value="Genomic_DNA"/>
</dbReference>
<dbReference type="STRING" id="133381.A0A2T9ZHT2"/>
<dbReference type="PANTHER" id="PTHR28245:SF1">
    <property type="entry name" value="ARF3-INTERACTING PROTEIN 1"/>
    <property type="match status" value="1"/>
</dbReference>
<evidence type="ECO:0000313" key="2">
    <source>
        <dbReference type="EMBL" id="PVV04120.1"/>
    </source>
</evidence>
<protein>
    <recommendedName>
        <fullName evidence="1">UDENN domain-containing protein</fullName>
    </recommendedName>
</protein>
<dbReference type="PANTHER" id="PTHR28245">
    <property type="entry name" value="ARF3-INTERACTING PROTEIN 1"/>
    <property type="match status" value="1"/>
</dbReference>
<dbReference type="Pfam" id="PF07792">
    <property type="entry name" value="Afi1"/>
    <property type="match status" value="1"/>
</dbReference>
<feature type="domain" description="UDENN" evidence="1">
    <location>
        <begin position="1"/>
        <end position="303"/>
    </location>
</feature>
<dbReference type="InterPro" id="IPR012860">
    <property type="entry name" value="Afi1_N"/>
</dbReference>
<dbReference type="OrthoDB" id="66409at2759"/>
<sequence length="446" mass="51244">MTNLIQIEYILLAEFDINEGSILRHQYPTPTFEDESGSIPLPREGINTQINSPSTINPILVLIYSILTEKKIIFMGHNQPAEEVSNFVLSALVIGSGGGSVLKALKYKIFPYASLASIDRLSKLNSYIAGVTNPIFEEKKSLWDLLFNINTGEVKVHPSLLKSFGFHNIPVKNEINLQLNSESSSILLSRQKKDPKAEKSTTYDQRFLQELFSAVESRAEEHILRAICERFIRKFIFLCAIYQHMNLDRYDLFLAPRTVENDNINIAKIKDSLPSKFLEYVYSTKLETLKSVQRPNNYSFRENTDANHSQSIIIAFLKTNLYSRYAKDLKQARGHFPVNNIDLYSIVERLTETIPNIDESITIYTLMFHSIVTEDQVTMLLAYLTFFTGGIDPIVSGLYHKDDRVKYYATFLLYRIELHIAGKKFIDSLNGFHKQTFKFLRDRFSV</sequence>
<gene>
    <name evidence="2" type="ORF">BB560_001389</name>
</gene>
<dbReference type="PROSITE" id="PS50211">
    <property type="entry name" value="DENN"/>
    <property type="match status" value="1"/>
</dbReference>
<dbReference type="AlphaFoldDB" id="A0A2T9ZHT2"/>
<dbReference type="InterPro" id="IPR052809">
    <property type="entry name" value="Actin_polarity_regulatory"/>
</dbReference>
<dbReference type="GO" id="GO:0005886">
    <property type="term" value="C:plasma membrane"/>
    <property type="evidence" value="ECO:0007669"/>
    <property type="project" value="TreeGrafter"/>
</dbReference>
<dbReference type="Proteomes" id="UP000245609">
    <property type="component" value="Unassembled WGS sequence"/>
</dbReference>